<dbReference type="WBParaSite" id="BPAG_0001340901-mRNA-1">
    <property type="protein sequence ID" value="BPAG_0001340901-mRNA-1"/>
    <property type="gene ID" value="BPAG_0001340901"/>
</dbReference>
<dbReference type="Proteomes" id="UP000278627">
    <property type="component" value="Unassembled WGS sequence"/>
</dbReference>
<dbReference type="AlphaFoldDB" id="A0A0N4TWT7"/>
<proteinExistence type="predicted"/>
<keyword evidence="2" id="KW-1185">Reference proteome</keyword>
<reference evidence="3" key="1">
    <citation type="submission" date="2017-02" db="UniProtKB">
        <authorList>
            <consortium name="WormBaseParasite"/>
        </authorList>
    </citation>
    <scope>IDENTIFICATION</scope>
</reference>
<gene>
    <name evidence="1" type="ORF">BPAG_LOCUS13337</name>
</gene>
<accession>A0A0N4TWT7</accession>
<evidence type="ECO:0000313" key="3">
    <source>
        <dbReference type="WBParaSite" id="BPAG_0001340901-mRNA-1"/>
    </source>
</evidence>
<reference evidence="1 2" key="2">
    <citation type="submission" date="2018-11" db="EMBL/GenBank/DDBJ databases">
        <authorList>
            <consortium name="Pathogen Informatics"/>
        </authorList>
    </citation>
    <scope>NUCLEOTIDE SEQUENCE [LARGE SCALE GENOMIC DNA]</scope>
</reference>
<name>A0A0N4TWT7_BRUPA</name>
<evidence type="ECO:0000313" key="2">
    <source>
        <dbReference type="Proteomes" id="UP000278627"/>
    </source>
</evidence>
<organism evidence="3">
    <name type="scientific">Brugia pahangi</name>
    <name type="common">Filarial nematode worm</name>
    <dbReference type="NCBI Taxonomy" id="6280"/>
    <lineage>
        <taxon>Eukaryota</taxon>
        <taxon>Metazoa</taxon>
        <taxon>Ecdysozoa</taxon>
        <taxon>Nematoda</taxon>
        <taxon>Chromadorea</taxon>
        <taxon>Rhabditida</taxon>
        <taxon>Spirurina</taxon>
        <taxon>Spiruromorpha</taxon>
        <taxon>Filarioidea</taxon>
        <taxon>Onchocercidae</taxon>
        <taxon>Brugia</taxon>
    </lineage>
</organism>
<sequence>MPVDVMRWASPQRRSSPFQKLPPLATVNEAVPVTQAVWLGRNNCSVHWSGTKYLTSSQQQVVLLLSFLFREY</sequence>
<protein>
    <submittedName>
        <fullName evidence="1 3">Uncharacterized protein</fullName>
    </submittedName>
</protein>
<evidence type="ECO:0000313" key="1">
    <source>
        <dbReference type="EMBL" id="VDN94522.1"/>
    </source>
</evidence>
<dbReference type="EMBL" id="UZAD01013379">
    <property type="protein sequence ID" value="VDN94522.1"/>
    <property type="molecule type" value="Genomic_DNA"/>
</dbReference>